<feature type="non-terminal residue" evidence="2">
    <location>
        <position position="1"/>
    </location>
</feature>
<protein>
    <submittedName>
        <fullName evidence="2">ArsR family transcriptional regulator</fullName>
    </submittedName>
</protein>
<accession>T1A171</accession>
<dbReference type="CDD" id="cd00158">
    <property type="entry name" value="RHOD"/>
    <property type="match status" value="1"/>
</dbReference>
<dbReference type="PANTHER" id="PTHR43031">
    <property type="entry name" value="FAD-DEPENDENT OXIDOREDUCTASE"/>
    <property type="match status" value="1"/>
</dbReference>
<reference evidence="2" key="1">
    <citation type="submission" date="2013-08" db="EMBL/GenBank/DDBJ databases">
        <authorList>
            <person name="Mendez C."/>
            <person name="Richter M."/>
            <person name="Ferrer M."/>
            <person name="Sanchez J."/>
        </authorList>
    </citation>
    <scope>NUCLEOTIDE SEQUENCE</scope>
</reference>
<dbReference type="AlphaFoldDB" id="T1A171"/>
<dbReference type="Pfam" id="PF00581">
    <property type="entry name" value="Rhodanese"/>
    <property type="match status" value="1"/>
</dbReference>
<gene>
    <name evidence="2" type="ORF">B1A_12220</name>
</gene>
<comment type="caution">
    <text evidence="2">The sequence shown here is derived from an EMBL/GenBank/DDBJ whole genome shotgun (WGS) entry which is preliminary data.</text>
</comment>
<sequence>RLPEVSRVVAADFGQPDPLEPISQRELERRILQGDVLVIDVRPPLEYLAGHIPGAISIPVDELEGRLGGLPTGREIVAYCRGPYCLFSGEAVVQLRRAGMPARRLELGFPEWSISGREVAVGAA</sequence>
<dbReference type="PROSITE" id="PS00380">
    <property type="entry name" value="RHODANESE_1"/>
    <property type="match status" value="1"/>
</dbReference>
<organism evidence="2">
    <name type="scientific">mine drainage metagenome</name>
    <dbReference type="NCBI Taxonomy" id="410659"/>
    <lineage>
        <taxon>unclassified sequences</taxon>
        <taxon>metagenomes</taxon>
        <taxon>ecological metagenomes</taxon>
    </lineage>
</organism>
<name>T1A171_9ZZZZ</name>
<dbReference type="SMART" id="SM00450">
    <property type="entry name" value="RHOD"/>
    <property type="match status" value="1"/>
</dbReference>
<dbReference type="PANTHER" id="PTHR43031:SF1">
    <property type="entry name" value="PYRIDINE NUCLEOTIDE-DISULPHIDE OXIDOREDUCTASE"/>
    <property type="match status" value="1"/>
</dbReference>
<dbReference type="InterPro" id="IPR036873">
    <property type="entry name" value="Rhodanese-like_dom_sf"/>
</dbReference>
<dbReference type="InterPro" id="IPR001763">
    <property type="entry name" value="Rhodanese-like_dom"/>
</dbReference>
<reference evidence="2" key="2">
    <citation type="journal article" date="2014" name="ISME J.">
        <title>Microbial stratification in low pH oxic and suboxic macroscopic growths along an acid mine drainage.</title>
        <authorList>
            <person name="Mendez-Garcia C."/>
            <person name="Mesa V."/>
            <person name="Sprenger R.R."/>
            <person name="Richter M."/>
            <person name="Diez M.S."/>
            <person name="Solano J."/>
            <person name="Bargiela R."/>
            <person name="Golyshina O.V."/>
            <person name="Manteca A."/>
            <person name="Ramos J.L."/>
            <person name="Gallego J.R."/>
            <person name="Llorente I."/>
            <person name="Martins Dos Santos V.A."/>
            <person name="Jensen O.N."/>
            <person name="Pelaez A.I."/>
            <person name="Sanchez J."/>
            <person name="Ferrer M."/>
        </authorList>
    </citation>
    <scope>NUCLEOTIDE SEQUENCE</scope>
</reference>
<dbReference type="EMBL" id="AUZX01008846">
    <property type="protein sequence ID" value="EQD54311.1"/>
    <property type="molecule type" value="Genomic_DNA"/>
</dbReference>
<dbReference type="Gene3D" id="3.40.250.10">
    <property type="entry name" value="Rhodanese-like domain"/>
    <property type="match status" value="1"/>
</dbReference>
<evidence type="ECO:0000313" key="2">
    <source>
        <dbReference type="EMBL" id="EQD54311.1"/>
    </source>
</evidence>
<dbReference type="SUPFAM" id="SSF52821">
    <property type="entry name" value="Rhodanese/Cell cycle control phosphatase"/>
    <property type="match status" value="1"/>
</dbReference>
<evidence type="ECO:0000259" key="1">
    <source>
        <dbReference type="PROSITE" id="PS50206"/>
    </source>
</evidence>
<feature type="domain" description="Rhodanese" evidence="1">
    <location>
        <begin position="32"/>
        <end position="121"/>
    </location>
</feature>
<dbReference type="GO" id="GO:0004792">
    <property type="term" value="F:thiosulfate-cyanide sulfurtransferase activity"/>
    <property type="evidence" value="ECO:0007669"/>
    <property type="project" value="InterPro"/>
</dbReference>
<proteinExistence type="predicted"/>
<dbReference type="InterPro" id="IPR050229">
    <property type="entry name" value="GlpE_sulfurtransferase"/>
</dbReference>
<dbReference type="InterPro" id="IPR001307">
    <property type="entry name" value="Thiosulphate_STrfase_CS"/>
</dbReference>
<dbReference type="PROSITE" id="PS50206">
    <property type="entry name" value="RHODANESE_3"/>
    <property type="match status" value="1"/>
</dbReference>